<accession>A0A7T0C176</accession>
<sequence length="136" mass="15103">MTSFDKITSLIFSILLFVFTIPTLSHAQALGNSDGSARVFEAIENDREGDWAKPLEDGHKTGFRSGEPTTGIKIPDEARFTDLCYVDQSLSCNKAFELVVGDVCKCTQNGKEKKGIAVYIEQRLKSRSLKNRSHSE</sequence>
<feature type="signal peptide" evidence="1">
    <location>
        <begin position="1"/>
        <end position="27"/>
    </location>
</feature>
<organism evidence="2 3">
    <name type="scientific">Candidatus Nitrohelix vancouverensis</name>
    <dbReference type="NCBI Taxonomy" id="2705534"/>
    <lineage>
        <taxon>Bacteria</taxon>
        <taxon>Pseudomonadati</taxon>
        <taxon>Nitrospinota/Tectimicrobiota group</taxon>
        <taxon>Nitrospinota</taxon>
        <taxon>Nitrospinia</taxon>
        <taxon>Nitrospinales</taxon>
        <taxon>Nitrospinaceae</taxon>
        <taxon>Candidatus Nitrohelix</taxon>
    </lineage>
</organism>
<protein>
    <submittedName>
        <fullName evidence="2">Uncharacterized protein</fullName>
    </submittedName>
</protein>
<gene>
    <name evidence="2" type="ORF">G3M78_04300</name>
</gene>
<evidence type="ECO:0000256" key="1">
    <source>
        <dbReference type="SAM" id="SignalP"/>
    </source>
</evidence>
<dbReference type="EMBL" id="CP048620">
    <property type="protein sequence ID" value="QPJ64652.1"/>
    <property type="molecule type" value="Genomic_DNA"/>
</dbReference>
<name>A0A7T0C176_9BACT</name>
<proteinExistence type="predicted"/>
<dbReference type="AlphaFoldDB" id="A0A7T0C176"/>
<keyword evidence="1" id="KW-0732">Signal</keyword>
<reference evidence="3" key="1">
    <citation type="submission" date="2020-02" db="EMBL/GenBank/DDBJ databases">
        <title>Genomic and physiological characterization of two novel Nitrospinaceae genera.</title>
        <authorList>
            <person name="Mueller A.J."/>
            <person name="Jung M.-Y."/>
            <person name="Strachan C.R."/>
            <person name="Herbold C.W."/>
            <person name="Kirkegaard R.H."/>
            <person name="Daims H."/>
        </authorList>
    </citation>
    <scope>NUCLEOTIDE SEQUENCE [LARGE SCALE GENOMIC DNA]</scope>
</reference>
<evidence type="ECO:0000313" key="2">
    <source>
        <dbReference type="EMBL" id="QPJ64652.1"/>
    </source>
</evidence>
<dbReference type="KEGG" id="nva:G3M78_04300"/>
<evidence type="ECO:0000313" key="3">
    <source>
        <dbReference type="Proteomes" id="UP000594464"/>
    </source>
</evidence>
<feature type="chain" id="PRO_5032439101" evidence="1">
    <location>
        <begin position="28"/>
        <end position="136"/>
    </location>
</feature>
<dbReference type="Proteomes" id="UP000594464">
    <property type="component" value="Chromosome"/>
</dbReference>